<feature type="transmembrane region" description="Helical" evidence="1">
    <location>
        <begin position="67"/>
        <end position="88"/>
    </location>
</feature>
<dbReference type="PANTHER" id="PTHR31876">
    <property type="entry name" value="COV-LIKE PROTEIN 1"/>
    <property type="match status" value="1"/>
</dbReference>
<dbReference type="Pfam" id="PF04367">
    <property type="entry name" value="DUF502"/>
    <property type="match status" value="1"/>
</dbReference>
<organism evidence="2 3">
    <name type="scientific">Blastopirellula sediminis</name>
    <dbReference type="NCBI Taxonomy" id="2894196"/>
    <lineage>
        <taxon>Bacteria</taxon>
        <taxon>Pseudomonadati</taxon>
        <taxon>Planctomycetota</taxon>
        <taxon>Planctomycetia</taxon>
        <taxon>Pirellulales</taxon>
        <taxon>Pirellulaceae</taxon>
        <taxon>Blastopirellula</taxon>
    </lineage>
</organism>
<protein>
    <submittedName>
        <fullName evidence="2">DUF502 domain-containing protein</fullName>
    </submittedName>
</protein>
<gene>
    <name evidence="2" type="ORF">LOC68_03650</name>
</gene>
<dbReference type="RefSeq" id="WP_230215879.1">
    <property type="nucleotide sequence ID" value="NZ_JAJKFT010000002.1"/>
</dbReference>
<dbReference type="PANTHER" id="PTHR31876:SF26">
    <property type="entry name" value="PROTEIN LIKE COV 2"/>
    <property type="match status" value="1"/>
</dbReference>
<dbReference type="InterPro" id="IPR007462">
    <property type="entry name" value="COV1-like"/>
</dbReference>
<keyword evidence="1" id="KW-1133">Transmembrane helix</keyword>
<dbReference type="Proteomes" id="UP001139103">
    <property type="component" value="Unassembled WGS sequence"/>
</dbReference>
<keyword evidence="3" id="KW-1185">Reference proteome</keyword>
<proteinExistence type="predicted"/>
<accession>A0A9X1MJT3</accession>
<name>A0A9X1MJT3_9BACT</name>
<comment type="caution">
    <text evidence="2">The sequence shown here is derived from an EMBL/GenBank/DDBJ whole genome shotgun (WGS) entry which is preliminary data.</text>
</comment>
<sequence>MRRITSALWQRFLRYFLAGILAVMPLVLTAMIVIWLVGFLNGFVGPDSFVGLGLKKMGMNGNLEEGYLAYIFGWVIVLAIVFGIGVLVEMGLKNTMAAMVDSVISRVPLIGKLYNTARQLVGMLDKGDNEELRGMQAVFVIFGKENGAGILALMPTSDRFDINGVEHHGVYLPTSPIPMTGGIVFVPCEAVHPVDMSVDGLMSIYLSMGVTSPQFLKTTGKGLKTAKVKADEPTAE</sequence>
<evidence type="ECO:0000313" key="2">
    <source>
        <dbReference type="EMBL" id="MCC9627480.1"/>
    </source>
</evidence>
<evidence type="ECO:0000313" key="3">
    <source>
        <dbReference type="Proteomes" id="UP001139103"/>
    </source>
</evidence>
<reference evidence="2" key="1">
    <citation type="submission" date="2021-11" db="EMBL/GenBank/DDBJ databases">
        <title>Genome sequence.</title>
        <authorList>
            <person name="Sun Q."/>
        </authorList>
    </citation>
    <scope>NUCLEOTIDE SEQUENCE</scope>
    <source>
        <strain evidence="2">JC732</strain>
    </source>
</reference>
<keyword evidence="1" id="KW-0812">Transmembrane</keyword>
<dbReference type="AlphaFoldDB" id="A0A9X1MJT3"/>
<evidence type="ECO:0000256" key="1">
    <source>
        <dbReference type="SAM" id="Phobius"/>
    </source>
</evidence>
<keyword evidence="1" id="KW-0472">Membrane</keyword>
<feature type="transmembrane region" description="Helical" evidence="1">
    <location>
        <begin position="12"/>
        <end position="37"/>
    </location>
</feature>
<dbReference type="EMBL" id="JAJKFT010000002">
    <property type="protein sequence ID" value="MCC9627480.1"/>
    <property type="molecule type" value="Genomic_DNA"/>
</dbReference>